<feature type="region of interest" description="Disordered" evidence="1">
    <location>
        <begin position="122"/>
        <end position="162"/>
    </location>
</feature>
<dbReference type="Proteomes" id="UP000308652">
    <property type="component" value="Unassembled WGS sequence"/>
</dbReference>
<dbReference type="AlphaFoldDB" id="A0A5C3M513"/>
<keyword evidence="3" id="KW-1185">Reference proteome</keyword>
<accession>A0A5C3M513</accession>
<sequence length="365" mass="39909">MFSPTSSPYSPFFTSGLLSQPLLASSSSPSSSRSPSPEIPLGPRRGSLPTDSPARLPSADDASAFYFTLQQRDESKFRSFLSLDLAESQSMRSASLKRKVSGRSRTTAPSARLAARLAFPGIPEDPHYLAPSPTTLRLRRSRESMRTIPSPKPAPSATLPDLPKDTTVIACAPPRLPSIPVIPSLDFSLKRTSAGVPSIAASPTASVSKPVPNSHRASTLTQATSSTVSTRVRKFNRSDALARLEGRSELPRVPCKRTLQSNFMSMSDDEDEDDSDDDSVDFFDSADTQRKTFLPAIEPEDVVLPTITISGRLRGTSVSNSHKRRHAPNRTTKDWFPLKSFIDLRNDDDSSRWSWRSFIEVASVS</sequence>
<dbReference type="EMBL" id="ML213598">
    <property type="protein sequence ID" value="TFK39977.1"/>
    <property type="molecule type" value="Genomic_DNA"/>
</dbReference>
<feature type="region of interest" description="Disordered" evidence="1">
    <location>
        <begin position="21"/>
        <end position="57"/>
    </location>
</feature>
<dbReference type="OrthoDB" id="3260393at2759"/>
<organism evidence="2 3">
    <name type="scientific">Crucibulum laeve</name>
    <dbReference type="NCBI Taxonomy" id="68775"/>
    <lineage>
        <taxon>Eukaryota</taxon>
        <taxon>Fungi</taxon>
        <taxon>Dikarya</taxon>
        <taxon>Basidiomycota</taxon>
        <taxon>Agaricomycotina</taxon>
        <taxon>Agaricomycetes</taxon>
        <taxon>Agaricomycetidae</taxon>
        <taxon>Agaricales</taxon>
        <taxon>Agaricineae</taxon>
        <taxon>Nidulariaceae</taxon>
        <taxon>Crucibulum</taxon>
    </lineage>
</organism>
<evidence type="ECO:0000313" key="2">
    <source>
        <dbReference type="EMBL" id="TFK39977.1"/>
    </source>
</evidence>
<evidence type="ECO:0000313" key="3">
    <source>
        <dbReference type="Proteomes" id="UP000308652"/>
    </source>
</evidence>
<feature type="compositionally biased region" description="Polar residues" evidence="1">
    <location>
        <begin position="215"/>
        <end position="230"/>
    </location>
</feature>
<feature type="region of interest" description="Disordered" evidence="1">
    <location>
        <begin position="201"/>
        <end position="230"/>
    </location>
</feature>
<feature type="compositionally biased region" description="Low complexity" evidence="1">
    <location>
        <begin position="21"/>
        <end position="41"/>
    </location>
</feature>
<gene>
    <name evidence="2" type="ORF">BDQ12DRAFT_665172</name>
</gene>
<feature type="region of interest" description="Disordered" evidence="1">
    <location>
        <begin position="87"/>
        <end position="109"/>
    </location>
</feature>
<evidence type="ECO:0000256" key="1">
    <source>
        <dbReference type="SAM" id="MobiDB-lite"/>
    </source>
</evidence>
<proteinExistence type="predicted"/>
<protein>
    <submittedName>
        <fullName evidence="2">Uncharacterized protein</fullName>
    </submittedName>
</protein>
<name>A0A5C3M513_9AGAR</name>
<dbReference type="STRING" id="68775.A0A5C3M513"/>
<reference evidence="2 3" key="1">
    <citation type="journal article" date="2019" name="Nat. Ecol. Evol.">
        <title>Megaphylogeny resolves global patterns of mushroom evolution.</title>
        <authorList>
            <person name="Varga T."/>
            <person name="Krizsan K."/>
            <person name="Foldi C."/>
            <person name="Dima B."/>
            <person name="Sanchez-Garcia M."/>
            <person name="Sanchez-Ramirez S."/>
            <person name="Szollosi G.J."/>
            <person name="Szarkandi J.G."/>
            <person name="Papp V."/>
            <person name="Albert L."/>
            <person name="Andreopoulos W."/>
            <person name="Angelini C."/>
            <person name="Antonin V."/>
            <person name="Barry K.W."/>
            <person name="Bougher N.L."/>
            <person name="Buchanan P."/>
            <person name="Buyck B."/>
            <person name="Bense V."/>
            <person name="Catcheside P."/>
            <person name="Chovatia M."/>
            <person name="Cooper J."/>
            <person name="Damon W."/>
            <person name="Desjardin D."/>
            <person name="Finy P."/>
            <person name="Geml J."/>
            <person name="Haridas S."/>
            <person name="Hughes K."/>
            <person name="Justo A."/>
            <person name="Karasinski D."/>
            <person name="Kautmanova I."/>
            <person name="Kiss B."/>
            <person name="Kocsube S."/>
            <person name="Kotiranta H."/>
            <person name="LaButti K.M."/>
            <person name="Lechner B.E."/>
            <person name="Liimatainen K."/>
            <person name="Lipzen A."/>
            <person name="Lukacs Z."/>
            <person name="Mihaltcheva S."/>
            <person name="Morgado L.N."/>
            <person name="Niskanen T."/>
            <person name="Noordeloos M.E."/>
            <person name="Ohm R.A."/>
            <person name="Ortiz-Santana B."/>
            <person name="Ovrebo C."/>
            <person name="Racz N."/>
            <person name="Riley R."/>
            <person name="Savchenko A."/>
            <person name="Shiryaev A."/>
            <person name="Soop K."/>
            <person name="Spirin V."/>
            <person name="Szebenyi C."/>
            <person name="Tomsovsky M."/>
            <person name="Tulloss R.E."/>
            <person name="Uehling J."/>
            <person name="Grigoriev I.V."/>
            <person name="Vagvolgyi C."/>
            <person name="Papp T."/>
            <person name="Martin F.M."/>
            <person name="Miettinen O."/>
            <person name="Hibbett D.S."/>
            <person name="Nagy L.G."/>
        </authorList>
    </citation>
    <scope>NUCLEOTIDE SEQUENCE [LARGE SCALE GENOMIC DNA]</scope>
    <source>
        <strain evidence="2 3">CBS 166.37</strain>
    </source>
</reference>